<dbReference type="Proteomes" id="UP000248272">
    <property type="component" value="Unassembled WGS sequence"/>
</dbReference>
<evidence type="ECO:0000313" key="2">
    <source>
        <dbReference type="Proteomes" id="UP000248272"/>
    </source>
</evidence>
<comment type="caution">
    <text evidence="1">The sequence shown here is derived from an EMBL/GenBank/DDBJ whole genome shotgun (WGS) entry which is preliminary data.</text>
</comment>
<gene>
    <name evidence="1" type="ORF">MSj_03461</name>
</gene>
<reference evidence="1 2" key="1">
    <citation type="journal article" date="2018" name="Front. Microbiol.">
        <title>Adaptation of the Freshwater Bloom-Forming Cyanobacterium Microcystis aeruginosa to Brackish Water Is Driven by Recent Horizontal Transfer of Sucrose Genes.</title>
        <authorList>
            <person name="Tanabe Y."/>
            <person name="Hodoki Y."/>
            <person name="Sano T."/>
            <person name="Tada K."/>
            <person name="Watanabe M.M."/>
        </authorList>
    </citation>
    <scope>NUCLEOTIDE SEQUENCE [LARGE SCALE GENOMIC DNA]</scope>
    <source>
        <strain evidence="1 2">Sj</strain>
    </source>
</reference>
<accession>A0A2Z6UWE6</accession>
<name>A0A2Z6UWE6_MICAE</name>
<protein>
    <submittedName>
        <fullName evidence="1">Uncharacterized protein</fullName>
    </submittedName>
</protein>
<proteinExistence type="predicted"/>
<evidence type="ECO:0000313" key="1">
    <source>
        <dbReference type="EMBL" id="GBL11951.1"/>
    </source>
</evidence>
<organism evidence="1 2">
    <name type="scientific">Microcystis aeruginosa Sj</name>
    <dbReference type="NCBI Taxonomy" id="1979544"/>
    <lineage>
        <taxon>Bacteria</taxon>
        <taxon>Bacillati</taxon>
        <taxon>Cyanobacteriota</taxon>
        <taxon>Cyanophyceae</taxon>
        <taxon>Oscillatoriophycideae</taxon>
        <taxon>Chroococcales</taxon>
        <taxon>Microcystaceae</taxon>
        <taxon>Microcystis</taxon>
    </lineage>
</organism>
<dbReference type="AlphaFoldDB" id="A0A2Z6UWE6"/>
<sequence>MYRISTATRSEPESFELPFVARAEERGEESEQPNAGKLIFDATCAPADIKYPTDLDLLNQACQSTEKILDCLYQ</sequence>
<dbReference type="EMBL" id="BDSG01000105">
    <property type="protein sequence ID" value="GBL11951.1"/>
    <property type="molecule type" value="Genomic_DNA"/>
</dbReference>